<dbReference type="SUPFAM" id="SSF51206">
    <property type="entry name" value="cAMP-binding domain-like"/>
    <property type="match status" value="2"/>
</dbReference>
<evidence type="ECO:0000313" key="3">
    <source>
        <dbReference type="EMBL" id="WAQ95048.1"/>
    </source>
</evidence>
<feature type="region of interest" description="Disordered" evidence="1">
    <location>
        <begin position="127"/>
        <end position="218"/>
    </location>
</feature>
<sequence>MSKKLRDFIELLSKDVERRDDVDVGSYVTWLRRRIILLRNIDTLPVKQIIRHASHEQCSRDDLLVKQGKQRDSSEHLRFFVILRGSVSIYVNPLKMQGEPRRRSNSSFEHVLYAASLGDRYLGEPRLASGASRRTSQSVVSQPYGALTEHSESDASDSDSNSINGKKTPLEKVDTVNTEKSEEDSATPGESRLDLENVSREQTATPKSKTSKASKGSRRTIRGKLGNFVVKYEKGKYFDEESLLDVDGVYNATVVVDEDSDLMLLNEDIFNEFVKEHHEKEATTMSNFVDLHPFFSSLPLHTRGVLQISLKNEHYEAGKYIVKQGDHIHKLAFLVSGSAEVIIEPSQHKSQYPDYWPFEANSDVYYKECDWLRESRKRFYSRKYEYAGEVSRRTAREAVGKRPEISVCAVQNREVIGITEIMLKLHTHMSSLRCLHDCDVYTLSLKPFRRTVKRFPNIGDMIWSYIHMKLQYRLDNSLGDQVPLLYALKVLVERKIREKTTRAAVTLNVERMRQREHEMLELLGWFKQDKSSLAPHFDPKAIGYKERMKDKARLRKSIRDRTVEFGSPHKQYVRTGCMAAIKIDREPRSLLQLRDPLCELMLKLRMEGTFVSSQKELEEMIMRILMEDSALSDGDELDDIPEEEYMFERFNQAFTSTRPPTFATIHRSRPTTFRTQKSRPTTNKSMASTNTYKTLQFDRRSVTPNTLDHRIRAFHFKYGGTESEVDQLPIMKNHRDVEIGVRLYER</sequence>
<dbReference type="InterPro" id="IPR014710">
    <property type="entry name" value="RmlC-like_jellyroll"/>
</dbReference>
<dbReference type="InterPro" id="IPR000595">
    <property type="entry name" value="cNMP-bd_dom"/>
</dbReference>
<feature type="compositionally biased region" description="Basic and acidic residues" evidence="1">
    <location>
        <begin position="168"/>
        <end position="180"/>
    </location>
</feature>
<name>A0ABY7DDP1_MYAAR</name>
<dbReference type="EMBL" id="CP111012">
    <property type="protein sequence ID" value="WAQ95048.1"/>
    <property type="molecule type" value="Genomic_DNA"/>
</dbReference>
<dbReference type="InterPro" id="IPR018490">
    <property type="entry name" value="cNMP-bd_dom_sf"/>
</dbReference>
<evidence type="ECO:0000256" key="1">
    <source>
        <dbReference type="SAM" id="MobiDB-lite"/>
    </source>
</evidence>
<evidence type="ECO:0000259" key="2">
    <source>
        <dbReference type="PROSITE" id="PS50042"/>
    </source>
</evidence>
<gene>
    <name evidence="3" type="ORF">MAR_007519</name>
</gene>
<feature type="domain" description="Cyclic nucleotide-binding" evidence="2">
    <location>
        <begin position="215"/>
        <end position="291"/>
    </location>
</feature>
<dbReference type="PANTHER" id="PTHR23011:SF28">
    <property type="entry name" value="CYCLIC NUCLEOTIDE-BINDING DOMAIN CONTAINING PROTEIN"/>
    <property type="match status" value="1"/>
</dbReference>
<organism evidence="3 4">
    <name type="scientific">Mya arenaria</name>
    <name type="common">Soft-shell clam</name>
    <dbReference type="NCBI Taxonomy" id="6604"/>
    <lineage>
        <taxon>Eukaryota</taxon>
        <taxon>Metazoa</taxon>
        <taxon>Spiralia</taxon>
        <taxon>Lophotrochozoa</taxon>
        <taxon>Mollusca</taxon>
        <taxon>Bivalvia</taxon>
        <taxon>Autobranchia</taxon>
        <taxon>Heteroconchia</taxon>
        <taxon>Euheterodonta</taxon>
        <taxon>Imparidentia</taxon>
        <taxon>Neoheterodontei</taxon>
        <taxon>Myida</taxon>
        <taxon>Myoidea</taxon>
        <taxon>Myidae</taxon>
        <taxon>Mya</taxon>
    </lineage>
</organism>
<protein>
    <recommendedName>
        <fullName evidence="2">Cyclic nucleotide-binding domain-containing protein</fullName>
    </recommendedName>
</protein>
<feature type="compositionally biased region" description="Basic residues" evidence="1">
    <location>
        <begin position="209"/>
        <end position="218"/>
    </location>
</feature>
<reference evidence="3" key="1">
    <citation type="submission" date="2022-11" db="EMBL/GenBank/DDBJ databases">
        <title>Centuries of genome instability and evolution in soft-shell clam transmissible cancer (bioRxiv).</title>
        <authorList>
            <person name="Hart S.F.M."/>
            <person name="Yonemitsu M.A."/>
            <person name="Giersch R.M."/>
            <person name="Beal B.F."/>
            <person name="Arriagada G."/>
            <person name="Davis B.W."/>
            <person name="Ostrander E.A."/>
            <person name="Goff S.P."/>
            <person name="Metzger M.J."/>
        </authorList>
    </citation>
    <scope>NUCLEOTIDE SEQUENCE</scope>
    <source>
        <strain evidence="3">MELC-2E11</strain>
        <tissue evidence="3">Siphon/mantle</tissue>
    </source>
</reference>
<dbReference type="PANTHER" id="PTHR23011">
    <property type="entry name" value="CYCLIC NUCLEOTIDE-BINDING DOMAIN CONTAINING PROTEIN"/>
    <property type="match status" value="1"/>
</dbReference>
<keyword evidence="4" id="KW-1185">Reference proteome</keyword>
<evidence type="ECO:0000313" key="4">
    <source>
        <dbReference type="Proteomes" id="UP001164746"/>
    </source>
</evidence>
<feature type="domain" description="Cyclic nucleotide-binding" evidence="2">
    <location>
        <begin position="294"/>
        <end position="344"/>
    </location>
</feature>
<proteinExistence type="predicted"/>
<feature type="compositionally biased region" description="Polar residues" evidence="1">
    <location>
        <begin position="132"/>
        <end position="141"/>
    </location>
</feature>
<dbReference type="Proteomes" id="UP001164746">
    <property type="component" value="Chromosome 1"/>
</dbReference>
<accession>A0ABY7DDP1</accession>
<dbReference type="Gene3D" id="2.60.120.10">
    <property type="entry name" value="Jelly Rolls"/>
    <property type="match status" value="2"/>
</dbReference>
<dbReference type="PROSITE" id="PS50042">
    <property type="entry name" value="CNMP_BINDING_3"/>
    <property type="match status" value="2"/>
</dbReference>